<dbReference type="InterPro" id="IPR050109">
    <property type="entry name" value="HTH-type_TetR-like_transc_reg"/>
</dbReference>
<evidence type="ECO:0000256" key="3">
    <source>
        <dbReference type="ARBA" id="ARBA00023163"/>
    </source>
</evidence>
<dbReference type="PANTHER" id="PTHR30055:SF234">
    <property type="entry name" value="HTH-TYPE TRANSCRIPTIONAL REGULATOR BETI"/>
    <property type="match status" value="1"/>
</dbReference>
<keyword evidence="1" id="KW-0805">Transcription regulation</keyword>
<dbReference type="Gene3D" id="1.10.357.10">
    <property type="entry name" value="Tetracycline Repressor, domain 2"/>
    <property type="match status" value="1"/>
</dbReference>
<organism evidence="6 7">
    <name type="scientific">Novosphingobium aerophilum</name>
    <dbReference type="NCBI Taxonomy" id="2839843"/>
    <lineage>
        <taxon>Bacteria</taxon>
        <taxon>Pseudomonadati</taxon>
        <taxon>Pseudomonadota</taxon>
        <taxon>Alphaproteobacteria</taxon>
        <taxon>Sphingomonadales</taxon>
        <taxon>Sphingomonadaceae</taxon>
        <taxon>Novosphingobium</taxon>
    </lineage>
</organism>
<evidence type="ECO:0000256" key="1">
    <source>
        <dbReference type="ARBA" id="ARBA00023015"/>
    </source>
</evidence>
<evidence type="ECO:0000256" key="2">
    <source>
        <dbReference type="ARBA" id="ARBA00023125"/>
    </source>
</evidence>
<evidence type="ECO:0000256" key="4">
    <source>
        <dbReference type="PROSITE-ProRule" id="PRU00335"/>
    </source>
</evidence>
<proteinExistence type="predicted"/>
<accession>A0A7X1KBC3</accession>
<gene>
    <name evidence="6" type="ORF">H7F49_04310</name>
</gene>
<evidence type="ECO:0000313" key="7">
    <source>
        <dbReference type="Proteomes" id="UP000520156"/>
    </source>
</evidence>
<keyword evidence="2 4" id="KW-0238">DNA-binding</keyword>
<dbReference type="GO" id="GO:0003700">
    <property type="term" value="F:DNA-binding transcription factor activity"/>
    <property type="evidence" value="ECO:0007669"/>
    <property type="project" value="TreeGrafter"/>
</dbReference>
<dbReference type="PROSITE" id="PS50977">
    <property type="entry name" value="HTH_TETR_2"/>
    <property type="match status" value="1"/>
</dbReference>
<feature type="DNA-binding region" description="H-T-H motif" evidence="4">
    <location>
        <begin position="47"/>
        <end position="66"/>
    </location>
</feature>
<dbReference type="PANTHER" id="PTHR30055">
    <property type="entry name" value="HTH-TYPE TRANSCRIPTIONAL REGULATOR RUTR"/>
    <property type="match status" value="1"/>
</dbReference>
<dbReference type="InterPro" id="IPR001647">
    <property type="entry name" value="HTH_TetR"/>
</dbReference>
<evidence type="ECO:0000313" key="6">
    <source>
        <dbReference type="EMBL" id="MBC2650917.1"/>
    </source>
</evidence>
<name>A0A7X1KBC3_9SPHN</name>
<evidence type="ECO:0000259" key="5">
    <source>
        <dbReference type="PROSITE" id="PS50977"/>
    </source>
</evidence>
<keyword evidence="3" id="KW-0804">Transcription</keyword>
<sequence length="211" mass="23760">MRDLNTSAEATKPKGTRRIGNVDTESRKLLLRAAEELMREEGYAQVTSRKLASRAGLKPQSVHYYFRTMDDLFEELFNQAIQRQLAALDWVTQQPDPLVALFELTCDPTTAALQLEFLALANHRKRLQTLIREFGAELNAREAAILDQELRRRHIATAGFSPEQLATLFQTAARGLAFSGSFNSERFSSARDAVVAWLRSTFDQDGLAGNR</sequence>
<protein>
    <submittedName>
        <fullName evidence="6">TetR/AcrR family transcriptional regulator</fullName>
    </submittedName>
</protein>
<dbReference type="Pfam" id="PF00440">
    <property type="entry name" value="TetR_N"/>
    <property type="match status" value="1"/>
</dbReference>
<dbReference type="PRINTS" id="PR00455">
    <property type="entry name" value="HTHTETR"/>
</dbReference>
<dbReference type="AlphaFoldDB" id="A0A7X1KBC3"/>
<dbReference type="InterPro" id="IPR009057">
    <property type="entry name" value="Homeodomain-like_sf"/>
</dbReference>
<feature type="domain" description="HTH tetR-type" evidence="5">
    <location>
        <begin position="24"/>
        <end position="84"/>
    </location>
</feature>
<dbReference type="GO" id="GO:0000976">
    <property type="term" value="F:transcription cis-regulatory region binding"/>
    <property type="evidence" value="ECO:0007669"/>
    <property type="project" value="TreeGrafter"/>
</dbReference>
<dbReference type="Proteomes" id="UP000520156">
    <property type="component" value="Unassembled WGS sequence"/>
</dbReference>
<keyword evidence="7" id="KW-1185">Reference proteome</keyword>
<comment type="caution">
    <text evidence="6">The sequence shown here is derived from an EMBL/GenBank/DDBJ whole genome shotgun (WGS) entry which is preliminary data.</text>
</comment>
<dbReference type="RefSeq" id="WP_185682331.1">
    <property type="nucleotide sequence ID" value="NZ_JACLAU010000003.1"/>
</dbReference>
<dbReference type="SUPFAM" id="SSF46689">
    <property type="entry name" value="Homeodomain-like"/>
    <property type="match status" value="1"/>
</dbReference>
<reference evidence="6 7" key="1">
    <citation type="submission" date="2020-08" db="EMBL/GenBank/DDBJ databases">
        <title>The genome sequence of Novosphingobium flavum 4Y4.</title>
        <authorList>
            <person name="Liu Y."/>
        </authorList>
    </citation>
    <scope>NUCLEOTIDE SEQUENCE [LARGE SCALE GENOMIC DNA]</scope>
    <source>
        <strain evidence="6 7">4Y4</strain>
    </source>
</reference>
<dbReference type="EMBL" id="JACLAU010000003">
    <property type="protein sequence ID" value="MBC2650917.1"/>
    <property type="molecule type" value="Genomic_DNA"/>
</dbReference>